<evidence type="ECO:0000256" key="1">
    <source>
        <dbReference type="ARBA" id="ARBA00023002"/>
    </source>
</evidence>
<dbReference type="Proteomes" id="UP000002168">
    <property type="component" value="Chromosome"/>
</dbReference>
<dbReference type="Gene3D" id="3.10.129.10">
    <property type="entry name" value="Hotdog Thioesterase"/>
    <property type="match status" value="1"/>
</dbReference>
<dbReference type="CDD" id="cd07128">
    <property type="entry name" value="ALDH_MaoC-N"/>
    <property type="match status" value="1"/>
</dbReference>
<dbReference type="InterPro" id="IPR016163">
    <property type="entry name" value="Ald_DH_C"/>
</dbReference>
<evidence type="ECO:0000313" key="4">
    <source>
        <dbReference type="EMBL" id="ACA84527.1"/>
    </source>
</evidence>
<evidence type="ECO:0000313" key="5">
    <source>
        <dbReference type="Proteomes" id="UP000002168"/>
    </source>
</evidence>
<dbReference type="InterPro" id="IPR015590">
    <property type="entry name" value="Aldehyde_DH_dom"/>
</dbReference>
<dbReference type="NCBIfam" id="TIGR02278">
    <property type="entry name" value="PaaN-DH"/>
    <property type="match status" value="1"/>
</dbReference>
<dbReference type="EMBL" id="CP000961">
    <property type="protein sequence ID" value="ACA84527.1"/>
    <property type="molecule type" value="Genomic_DNA"/>
</dbReference>
<protein>
    <submittedName>
        <fullName evidence="4">Phenylacetic acid degradation protein paaN</fullName>
    </submittedName>
</protein>
<dbReference type="PANTHER" id="PTHR43111">
    <property type="entry name" value="ALDEHYDE DEHYDROGENASE B-RELATED"/>
    <property type="match status" value="1"/>
</dbReference>
<dbReference type="InterPro" id="IPR002539">
    <property type="entry name" value="MaoC-like_dom"/>
</dbReference>
<dbReference type="SUPFAM" id="SSF53720">
    <property type="entry name" value="ALDH-like"/>
    <property type="match status" value="1"/>
</dbReference>
<keyword evidence="1" id="KW-0560">Oxidoreductase</keyword>
<dbReference type="NCBIfam" id="NF008868">
    <property type="entry name" value="PRK11903.1"/>
    <property type="match status" value="1"/>
</dbReference>
<accession>B1KMB4</accession>
<dbReference type="PANTHER" id="PTHR43111:SF1">
    <property type="entry name" value="ALDEHYDE DEHYDROGENASE B-RELATED"/>
    <property type="match status" value="1"/>
</dbReference>
<dbReference type="Pfam" id="PF01575">
    <property type="entry name" value="MaoC_dehydratas"/>
    <property type="match status" value="1"/>
</dbReference>
<name>B1KMB4_SHEWM</name>
<dbReference type="InterPro" id="IPR029069">
    <property type="entry name" value="HotDog_dom_sf"/>
</dbReference>
<dbReference type="SUPFAM" id="SSF54637">
    <property type="entry name" value="Thioesterase/thiol ester dehydrase-isomerase"/>
    <property type="match status" value="1"/>
</dbReference>
<organism evidence="4 5">
    <name type="scientific">Shewanella woodyi (strain ATCC 51908 / MS32)</name>
    <dbReference type="NCBI Taxonomy" id="392500"/>
    <lineage>
        <taxon>Bacteria</taxon>
        <taxon>Pseudomonadati</taxon>
        <taxon>Pseudomonadota</taxon>
        <taxon>Gammaproteobacteria</taxon>
        <taxon>Alteromonadales</taxon>
        <taxon>Shewanellaceae</taxon>
        <taxon>Shewanella</taxon>
    </lineage>
</organism>
<evidence type="ECO:0000259" key="2">
    <source>
        <dbReference type="Pfam" id="PF00171"/>
    </source>
</evidence>
<dbReference type="AlphaFoldDB" id="B1KMB4"/>
<sequence length="683" mass="74061">MKIKSYVCGGWVSGTGRCVTSKNAFTGETVATTSSMESGFDNALAYGRLIAGNKLRQFTLHERAEMLKSLATHLMRKKEDFYQLSYLTGATRSDSWIDVEGGISTLFSYSGMVRRELVNEKFIVEGKVEPLSVNGSFIGQHILMPKMGVSVHINAFNFPVWGMLEKIAPSLLAGMPVIVKPATATCYVAEAVVKEIVASKILPEGCVQLICGGVGDLLDHLTEQDVVTFTGSAKTGKMLRSHDNILSKNIPFNMEADSLNACILAPDVQQDMPEFDAFIKEVHREMITKAGQKCTAIRRVLVPSAMMDCVGDALSKRIQSTLVGDPTNDGVKMGALVNQAQCADVQSAVDQLLFSCDVIHGGWDSMNTIGIDYDKGSFFPPTLLRCDTPLTSQQVHDIEAFGPVSTLMPYDSIEQAIEIVGKGKGSLVSSVFSYDNDNIRTLVYGMACYNGRILVNNRDCMKESTGHGSPLASMVHGGPGRAGGGEELGGIRAVKHYMQRTAIQGSPNTLQAVTNEYVPGADTTTSLQHPFKKYFEELNIGESLTTHRRTVTEADIVNFGCLSGDHFYAHFDETAAADSLFGKRVAHGYFLISAAAGMFVEPAPGPVLANYGLDSLRFIQPVGIGDTIEVSLTVKRKIYKKTKPDDAHPAGVVVWDVKVVNQDNEVVALYDILTLVAYKNAAQ</sequence>
<dbReference type="eggNOG" id="COG2030">
    <property type="taxonomic scope" value="Bacteria"/>
</dbReference>
<dbReference type="KEGG" id="swd:Swoo_0226"/>
<dbReference type="InterPro" id="IPR011966">
    <property type="entry name" value="PaaN-DH"/>
</dbReference>
<dbReference type="InterPro" id="IPR016161">
    <property type="entry name" value="Ald_DH/histidinol_DH"/>
</dbReference>
<dbReference type="InterPro" id="IPR016162">
    <property type="entry name" value="Ald_DH_N"/>
</dbReference>
<proteinExistence type="predicted"/>
<reference evidence="4 5" key="1">
    <citation type="submission" date="2008-02" db="EMBL/GenBank/DDBJ databases">
        <title>Complete sequence of Shewanella woodyi ATCC 51908.</title>
        <authorList>
            <consortium name="US DOE Joint Genome Institute"/>
            <person name="Copeland A."/>
            <person name="Lucas S."/>
            <person name="Lapidus A."/>
            <person name="Glavina del Rio T."/>
            <person name="Dalin E."/>
            <person name="Tice H."/>
            <person name="Bruce D."/>
            <person name="Goodwin L."/>
            <person name="Pitluck S."/>
            <person name="Sims D."/>
            <person name="Brettin T."/>
            <person name="Detter J.C."/>
            <person name="Han C."/>
            <person name="Kuske C.R."/>
            <person name="Schmutz J."/>
            <person name="Larimer F."/>
            <person name="Land M."/>
            <person name="Hauser L."/>
            <person name="Kyrpides N."/>
            <person name="Lykidis A."/>
            <person name="Zhao J.-S."/>
            <person name="Richardson P."/>
        </authorList>
    </citation>
    <scope>NUCLEOTIDE SEQUENCE [LARGE SCALE GENOMIC DNA]</scope>
    <source>
        <strain evidence="5">ATCC 51908 / MS32</strain>
    </source>
</reference>
<feature type="domain" description="Aldehyde dehydrogenase" evidence="2">
    <location>
        <begin position="11"/>
        <end position="501"/>
    </location>
</feature>
<keyword evidence="5" id="KW-1185">Reference proteome</keyword>
<dbReference type="RefSeq" id="WP_012322876.1">
    <property type="nucleotide sequence ID" value="NC_010506.1"/>
</dbReference>
<dbReference type="Gene3D" id="3.40.605.10">
    <property type="entry name" value="Aldehyde Dehydrogenase, Chain A, domain 1"/>
    <property type="match status" value="1"/>
</dbReference>
<dbReference type="eggNOG" id="COG1012">
    <property type="taxonomic scope" value="Bacteria"/>
</dbReference>
<feature type="domain" description="MaoC-like" evidence="3">
    <location>
        <begin position="540"/>
        <end position="642"/>
    </location>
</feature>
<dbReference type="HOGENOM" id="CLU_025047_0_0_6"/>
<dbReference type="STRING" id="392500.Swoo_0226"/>
<dbReference type="Gene3D" id="3.40.309.10">
    <property type="entry name" value="Aldehyde Dehydrogenase, Chain A, domain 2"/>
    <property type="match status" value="1"/>
</dbReference>
<dbReference type="GO" id="GO:0016620">
    <property type="term" value="F:oxidoreductase activity, acting on the aldehyde or oxo group of donors, NAD or NADP as acceptor"/>
    <property type="evidence" value="ECO:0007669"/>
    <property type="project" value="InterPro"/>
</dbReference>
<gene>
    <name evidence="4" type="ordered locus">Swoo_0226</name>
</gene>
<dbReference type="Pfam" id="PF00171">
    <property type="entry name" value="Aldedh"/>
    <property type="match status" value="1"/>
</dbReference>
<evidence type="ECO:0000259" key="3">
    <source>
        <dbReference type="Pfam" id="PF01575"/>
    </source>
</evidence>